<organism evidence="2 3">
    <name type="scientific">Portunus trituberculatus</name>
    <name type="common">Swimming crab</name>
    <name type="synonym">Neptunus trituberculatus</name>
    <dbReference type="NCBI Taxonomy" id="210409"/>
    <lineage>
        <taxon>Eukaryota</taxon>
        <taxon>Metazoa</taxon>
        <taxon>Ecdysozoa</taxon>
        <taxon>Arthropoda</taxon>
        <taxon>Crustacea</taxon>
        <taxon>Multicrustacea</taxon>
        <taxon>Malacostraca</taxon>
        <taxon>Eumalacostraca</taxon>
        <taxon>Eucarida</taxon>
        <taxon>Decapoda</taxon>
        <taxon>Pleocyemata</taxon>
        <taxon>Brachyura</taxon>
        <taxon>Eubrachyura</taxon>
        <taxon>Portunoidea</taxon>
        <taxon>Portunidae</taxon>
        <taxon>Portuninae</taxon>
        <taxon>Portunus</taxon>
    </lineage>
</organism>
<comment type="caution">
    <text evidence="2">The sequence shown here is derived from an EMBL/GenBank/DDBJ whole genome shotgun (WGS) entry which is preliminary data.</text>
</comment>
<protein>
    <submittedName>
        <fullName evidence="2">Uncharacterized protein</fullName>
    </submittedName>
</protein>
<name>A0A5B7JLE1_PORTR</name>
<dbReference type="EMBL" id="VSRR010108255">
    <property type="protein sequence ID" value="MPC97012.1"/>
    <property type="molecule type" value="Genomic_DNA"/>
</dbReference>
<reference evidence="2 3" key="1">
    <citation type="submission" date="2019-05" db="EMBL/GenBank/DDBJ databases">
        <title>Another draft genome of Portunus trituberculatus and its Hox gene families provides insights of decapod evolution.</title>
        <authorList>
            <person name="Jeong J.-H."/>
            <person name="Song I."/>
            <person name="Kim S."/>
            <person name="Choi T."/>
            <person name="Kim D."/>
            <person name="Ryu S."/>
            <person name="Kim W."/>
        </authorList>
    </citation>
    <scope>NUCLEOTIDE SEQUENCE [LARGE SCALE GENOMIC DNA]</scope>
    <source>
        <tissue evidence="2">Muscle</tissue>
    </source>
</reference>
<evidence type="ECO:0000313" key="2">
    <source>
        <dbReference type="EMBL" id="MPC97012.1"/>
    </source>
</evidence>
<evidence type="ECO:0000313" key="3">
    <source>
        <dbReference type="Proteomes" id="UP000324222"/>
    </source>
</evidence>
<dbReference type="Proteomes" id="UP000324222">
    <property type="component" value="Unassembled WGS sequence"/>
</dbReference>
<gene>
    <name evidence="2" type="ORF">E2C01_092299</name>
</gene>
<proteinExistence type="predicted"/>
<dbReference type="AlphaFoldDB" id="A0A5B7JLE1"/>
<feature type="region of interest" description="Disordered" evidence="1">
    <location>
        <begin position="31"/>
        <end position="62"/>
    </location>
</feature>
<sequence>MCKASLGTRPKDALQSAAIFVSSSLRPFMLKQGRLGRGRSGEGKAPSGPTAAKSEGSKTLKE</sequence>
<accession>A0A5B7JLE1</accession>
<evidence type="ECO:0000256" key="1">
    <source>
        <dbReference type="SAM" id="MobiDB-lite"/>
    </source>
</evidence>
<keyword evidence="3" id="KW-1185">Reference proteome</keyword>